<feature type="domain" description="Complex 1 LYR protein" evidence="9">
    <location>
        <begin position="23"/>
        <end position="81"/>
    </location>
</feature>
<keyword evidence="6" id="KW-0249">Electron transport</keyword>
<dbReference type="PANTHER" id="PTHR12964:SF0">
    <property type="entry name" value="NADH DEHYDROGENASE [UBIQUINONE] 1 ALPHA SUBCOMPLEX SUBUNIT 6"/>
    <property type="match status" value="1"/>
</dbReference>
<evidence type="ECO:0000256" key="7">
    <source>
        <dbReference type="ARBA" id="ARBA00023128"/>
    </source>
</evidence>
<dbReference type="Pfam" id="PF05347">
    <property type="entry name" value="Complex1_LYR"/>
    <property type="match status" value="1"/>
</dbReference>
<feature type="non-terminal residue" evidence="10">
    <location>
        <position position="1"/>
    </location>
</feature>
<evidence type="ECO:0000256" key="6">
    <source>
        <dbReference type="ARBA" id="ARBA00022982"/>
    </source>
</evidence>
<evidence type="ECO:0000256" key="1">
    <source>
        <dbReference type="ARBA" id="ARBA00004443"/>
    </source>
</evidence>
<evidence type="ECO:0000256" key="3">
    <source>
        <dbReference type="ARBA" id="ARBA00022448"/>
    </source>
</evidence>
<dbReference type="GO" id="GO:0005743">
    <property type="term" value="C:mitochondrial inner membrane"/>
    <property type="evidence" value="ECO:0007669"/>
    <property type="project" value="UniProtKB-SubCell"/>
</dbReference>
<evidence type="ECO:0000256" key="4">
    <source>
        <dbReference type="ARBA" id="ARBA00022660"/>
    </source>
</evidence>
<keyword evidence="8" id="KW-0472">Membrane</keyword>
<keyword evidence="5" id="KW-0999">Mitochondrion inner membrane</keyword>
<reference evidence="10" key="2">
    <citation type="submission" date="2023-06" db="EMBL/GenBank/DDBJ databases">
        <authorList>
            <consortium name="Lawrence Berkeley National Laboratory"/>
            <person name="Haridas S."/>
            <person name="Hensen N."/>
            <person name="Bonometti L."/>
            <person name="Westerberg I."/>
            <person name="Brannstrom I.O."/>
            <person name="Guillou S."/>
            <person name="Cros-Aarteil S."/>
            <person name="Calhoun S."/>
            <person name="Kuo A."/>
            <person name="Mondo S."/>
            <person name="Pangilinan J."/>
            <person name="Riley R."/>
            <person name="Labutti K."/>
            <person name="Andreopoulos B."/>
            <person name="Lipzen A."/>
            <person name="Chen C."/>
            <person name="Yanf M."/>
            <person name="Daum C."/>
            <person name="Ng V."/>
            <person name="Clum A."/>
            <person name="Steindorff A."/>
            <person name="Ohm R."/>
            <person name="Martin F."/>
            <person name="Silar P."/>
            <person name="Natvig D."/>
            <person name="Lalanne C."/>
            <person name="Gautier V."/>
            <person name="Ament-Velasquez S.L."/>
            <person name="Kruys A."/>
            <person name="Hutchinson M.I."/>
            <person name="Powell A.J."/>
            <person name="Barry K."/>
            <person name="Miller A.N."/>
            <person name="Grigoriev I.V."/>
            <person name="Debuchy R."/>
            <person name="Gladieux P."/>
            <person name="Thoren M.H."/>
            <person name="Johannesson H."/>
        </authorList>
    </citation>
    <scope>NUCLEOTIDE SEQUENCE</scope>
    <source>
        <strain evidence="10">SMH4131-1</strain>
    </source>
</reference>
<evidence type="ECO:0000256" key="8">
    <source>
        <dbReference type="ARBA" id="ARBA00023136"/>
    </source>
</evidence>
<gene>
    <name evidence="10" type="ORF">B0T19DRAFT_418349</name>
</gene>
<evidence type="ECO:0000313" key="10">
    <source>
        <dbReference type="EMBL" id="KAK3333533.1"/>
    </source>
</evidence>
<name>A0AAE0IYB5_9PEZI</name>
<sequence>MAVLPTQFAVQTRQSANWNDARRRVLALYRNWVRAAPEIQTMYSVPLPVSAIRTRIRQEFERHRFVNKLAVTDVLLVKGNADYQV</sequence>
<dbReference type="AlphaFoldDB" id="A0AAE0IYB5"/>
<comment type="caution">
    <text evidence="10">The sequence shown here is derived from an EMBL/GenBank/DDBJ whole genome shotgun (WGS) entry which is preliminary data.</text>
</comment>
<dbReference type="Proteomes" id="UP001286456">
    <property type="component" value="Unassembled WGS sequence"/>
</dbReference>
<dbReference type="GO" id="GO:0045271">
    <property type="term" value="C:respiratory chain complex I"/>
    <property type="evidence" value="ECO:0007669"/>
    <property type="project" value="InterPro"/>
</dbReference>
<comment type="similarity">
    <text evidence="2">Belongs to the complex I LYR family.</text>
</comment>
<evidence type="ECO:0000313" key="11">
    <source>
        <dbReference type="Proteomes" id="UP001286456"/>
    </source>
</evidence>
<evidence type="ECO:0000256" key="5">
    <source>
        <dbReference type="ARBA" id="ARBA00022792"/>
    </source>
</evidence>
<dbReference type="PANTHER" id="PTHR12964">
    <property type="entry name" value="NADH-UBIQUINONE OXIDOREDUCTASE B14 SUBUNIT"/>
    <property type="match status" value="1"/>
</dbReference>
<keyword evidence="4" id="KW-0679">Respiratory chain</keyword>
<protein>
    <recommendedName>
        <fullName evidence="9">Complex 1 LYR protein domain-containing protein</fullName>
    </recommendedName>
</protein>
<dbReference type="CDD" id="cd20266">
    <property type="entry name" value="Complex1_LYR_NDUFA6_LYRM6"/>
    <property type="match status" value="1"/>
</dbReference>
<evidence type="ECO:0000256" key="2">
    <source>
        <dbReference type="ARBA" id="ARBA00009508"/>
    </source>
</evidence>
<keyword evidence="7" id="KW-0496">Mitochondrion</keyword>
<accession>A0AAE0IYB5</accession>
<dbReference type="InterPro" id="IPR008011">
    <property type="entry name" value="Complex1_LYR_dom"/>
</dbReference>
<dbReference type="InterPro" id="IPR016488">
    <property type="entry name" value="NADH_Ub_cplx-1_asu_su-6"/>
</dbReference>
<evidence type="ECO:0000259" key="9">
    <source>
        <dbReference type="Pfam" id="PF05347"/>
    </source>
</evidence>
<keyword evidence="11" id="KW-1185">Reference proteome</keyword>
<dbReference type="EMBL" id="JAUEPO010000002">
    <property type="protein sequence ID" value="KAK3333533.1"/>
    <property type="molecule type" value="Genomic_DNA"/>
</dbReference>
<organism evidence="10 11">
    <name type="scientific">Cercophora scortea</name>
    <dbReference type="NCBI Taxonomy" id="314031"/>
    <lineage>
        <taxon>Eukaryota</taxon>
        <taxon>Fungi</taxon>
        <taxon>Dikarya</taxon>
        <taxon>Ascomycota</taxon>
        <taxon>Pezizomycotina</taxon>
        <taxon>Sordariomycetes</taxon>
        <taxon>Sordariomycetidae</taxon>
        <taxon>Sordariales</taxon>
        <taxon>Lasiosphaeriaceae</taxon>
        <taxon>Cercophora</taxon>
    </lineage>
</organism>
<dbReference type="GO" id="GO:0006979">
    <property type="term" value="P:response to oxidative stress"/>
    <property type="evidence" value="ECO:0007669"/>
    <property type="project" value="TreeGrafter"/>
</dbReference>
<comment type="subcellular location">
    <subcellularLocation>
        <location evidence="1">Mitochondrion inner membrane</location>
        <topology evidence="1">Peripheral membrane protein</topology>
        <orientation evidence="1">Matrix side</orientation>
    </subcellularLocation>
</comment>
<reference evidence="10" key="1">
    <citation type="journal article" date="2023" name="Mol. Phylogenet. Evol.">
        <title>Genome-scale phylogeny and comparative genomics of the fungal order Sordariales.</title>
        <authorList>
            <person name="Hensen N."/>
            <person name="Bonometti L."/>
            <person name="Westerberg I."/>
            <person name="Brannstrom I.O."/>
            <person name="Guillou S."/>
            <person name="Cros-Aarteil S."/>
            <person name="Calhoun S."/>
            <person name="Haridas S."/>
            <person name="Kuo A."/>
            <person name="Mondo S."/>
            <person name="Pangilinan J."/>
            <person name="Riley R."/>
            <person name="LaButti K."/>
            <person name="Andreopoulos B."/>
            <person name="Lipzen A."/>
            <person name="Chen C."/>
            <person name="Yan M."/>
            <person name="Daum C."/>
            <person name="Ng V."/>
            <person name="Clum A."/>
            <person name="Steindorff A."/>
            <person name="Ohm R.A."/>
            <person name="Martin F."/>
            <person name="Silar P."/>
            <person name="Natvig D.O."/>
            <person name="Lalanne C."/>
            <person name="Gautier V."/>
            <person name="Ament-Velasquez S.L."/>
            <person name="Kruys A."/>
            <person name="Hutchinson M.I."/>
            <person name="Powell A.J."/>
            <person name="Barry K."/>
            <person name="Miller A.N."/>
            <person name="Grigoriev I.V."/>
            <person name="Debuchy R."/>
            <person name="Gladieux P."/>
            <person name="Hiltunen Thoren M."/>
            <person name="Johannesson H."/>
        </authorList>
    </citation>
    <scope>NUCLEOTIDE SEQUENCE</scope>
    <source>
        <strain evidence="10">SMH4131-1</strain>
    </source>
</reference>
<proteinExistence type="inferred from homology"/>
<keyword evidence="3" id="KW-0813">Transport</keyword>
<dbReference type="InterPro" id="IPR045299">
    <property type="entry name" value="Complex1_LYR_NDUFA6_LYRM6"/>
</dbReference>